<comment type="caution">
    <text evidence="1">The sequence shown here is derived from an EMBL/GenBank/DDBJ whole genome shotgun (WGS) entry which is preliminary data.</text>
</comment>
<organism evidence="1 2">
    <name type="scientific">Shewanella xiamenensis</name>
    <dbReference type="NCBI Taxonomy" id="332186"/>
    <lineage>
        <taxon>Bacteria</taxon>
        <taxon>Pseudomonadati</taxon>
        <taxon>Pseudomonadota</taxon>
        <taxon>Gammaproteobacteria</taxon>
        <taxon>Alteromonadales</taxon>
        <taxon>Shewanellaceae</taxon>
        <taxon>Shewanella</taxon>
    </lineage>
</organism>
<dbReference type="SUPFAM" id="SSF55073">
    <property type="entry name" value="Nucleotide cyclase"/>
    <property type="match status" value="1"/>
</dbReference>
<dbReference type="RefSeq" id="WP_317518533.1">
    <property type="nucleotide sequence ID" value="NZ_JASGNQ010000001.1"/>
</dbReference>
<protein>
    <submittedName>
        <fullName evidence="1">GGDEF domain-containing protein</fullName>
    </submittedName>
</protein>
<dbReference type="Proteomes" id="UP001187859">
    <property type="component" value="Unassembled WGS sequence"/>
</dbReference>
<proteinExistence type="predicted"/>
<gene>
    <name evidence="1" type="ORF">QM089_01230</name>
</gene>
<evidence type="ECO:0000313" key="1">
    <source>
        <dbReference type="EMBL" id="MDV5388918.1"/>
    </source>
</evidence>
<accession>A0AAE4PVE3</accession>
<dbReference type="AlphaFoldDB" id="A0AAE4PVE3"/>
<evidence type="ECO:0000313" key="2">
    <source>
        <dbReference type="Proteomes" id="UP001187859"/>
    </source>
</evidence>
<dbReference type="EMBL" id="JASGOQ010000001">
    <property type="protein sequence ID" value="MDV5388918.1"/>
    <property type="molecule type" value="Genomic_DNA"/>
</dbReference>
<sequence length="337" mass="38180">MLPETINPQISVLDNDLLQVNLGRWMQQCELIKSYYSATHVFVLQITQSGFEVIVSSVSETPLFTSGTLFPNNFPLFEALKNSNIDGDYLNLSRFMLDELPRDVDGIQYILSRPIAWPDGSQFGSLCVLNPHMADPLSNSAMLEPFQILLQQELSLLCQNHRIESLSMRDQETGMLNHYGFMMMAPRQLNLGRRFGAHAGILFFELIEADSPEKRLEEKHHRLLGNLVQDTIRTADVAAHFSATQFVVLAFVDSERDILHIMKRVEKQLEQQNHHLKLDSSYSFFTPESTAKLAPMMEDARCKLKSMLQEPTQSSCNQAKGINAELYNNPAADSAEL</sequence>
<dbReference type="Gene3D" id="3.30.70.270">
    <property type="match status" value="1"/>
</dbReference>
<dbReference type="InterPro" id="IPR029787">
    <property type="entry name" value="Nucleotide_cyclase"/>
</dbReference>
<dbReference type="InterPro" id="IPR043128">
    <property type="entry name" value="Rev_trsase/Diguanyl_cyclase"/>
</dbReference>
<name>A0AAE4PVE3_9GAMM</name>
<reference evidence="1" key="1">
    <citation type="submission" date="2023-05" db="EMBL/GenBank/DDBJ databases">
        <title>Colonisation of extended spectrum b-lactamase- and carbapenemase-producing bacteria on hospital surfaces from low- and middle-income countries.</title>
        <authorList>
            <person name="Nieto-Rosado M."/>
            <person name="Sands K."/>
            <person name="Iregbu K."/>
            <person name="Zahra R."/>
            <person name="Mazarati J.B."/>
            <person name="Mehtar S."/>
            <person name="Barnards-Group B."/>
            <person name="Walsh T.R."/>
        </authorList>
    </citation>
    <scope>NUCLEOTIDE SEQUENCE</scope>
    <source>
        <strain evidence="1">PP-E493</strain>
    </source>
</reference>